<evidence type="ECO:0000313" key="9">
    <source>
        <dbReference type="Proteomes" id="UP001204144"/>
    </source>
</evidence>
<dbReference type="Proteomes" id="UP001204144">
    <property type="component" value="Unassembled WGS sequence"/>
</dbReference>
<evidence type="ECO:0000256" key="4">
    <source>
        <dbReference type="ARBA" id="ARBA00023136"/>
    </source>
</evidence>
<comment type="subcellular location">
    <subcellularLocation>
        <location evidence="1">Membrane</location>
        <topology evidence="1">Multi-pass membrane protein</topology>
    </subcellularLocation>
</comment>
<evidence type="ECO:0000313" key="8">
    <source>
        <dbReference type="EMBL" id="MCP9765115.1"/>
    </source>
</evidence>
<protein>
    <submittedName>
        <fullName evidence="8">TM2 domain-containing protein</fullName>
    </submittedName>
</protein>
<sequence>MKNRTTAGIFALLLGGLGIHKFYLGKVGVGIIYLIFCLTFIPAIVGFIEGIVYLTMSDANFDLKYNGILTQKNINVEAVPDNSKKYAANNERIKELYQKMEVEIKTEKELLSADYSAGKLTREEFQEKLKFWNEEEAKLKVEKKESGL</sequence>
<evidence type="ECO:0000256" key="5">
    <source>
        <dbReference type="SAM" id="Coils"/>
    </source>
</evidence>
<dbReference type="GO" id="GO:0016020">
    <property type="term" value="C:membrane"/>
    <property type="evidence" value="ECO:0007669"/>
    <property type="project" value="UniProtKB-SubCell"/>
</dbReference>
<reference evidence="8 9" key="1">
    <citation type="submission" date="2018-11" db="EMBL/GenBank/DDBJ databases">
        <title>Novel bacteria species description.</title>
        <authorList>
            <person name="Han J.-H."/>
        </authorList>
    </citation>
    <scope>NUCLEOTIDE SEQUENCE [LARGE SCALE GENOMIC DNA]</scope>
    <source>
        <strain evidence="8 9">KCTC23259</strain>
    </source>
</reference>
<dbReference type="InterPro" id="IPR007829">
    <property type="entry name" value="TM2"/>
</dbReference>
<keyword evidence="2 6" id="KW-0812">Transmembrane</keyword>
<comment type="caution">
    <text evidence="8">The sequence shown here is derived from an EMBL/GenBank/DDBJ whole genome shotgun (WGS) entry which is preliminary data.</text>
</comment>
<evidence type="ECO:0000256" key="3">
    <source>
        <dbReference type="ARBA" id="ARBA00022989"/>
    </source>
</evidence>
<proteinExistence type="predicted"/>
<feature type="domain" description="TM2" evidence="7">
    <location>
        <begin position="2"/>
        <end position="51"/>
    </location>
</feature>
<evidence type="ECO:0000256" key="1">
    <source>
        <dbReference type="ARBA" id="ARBA00004141"/>
    </source>
</evidence>
<dbReference type="Pfam" id="PF05154">
    <property type="entry name" value="TM2"/>
    <property type="match status" value="1"/>
</dbReference>
<keyword evidence="3 6" id="KW-1133">Transmembrane helix</keyword>
<keyword evidence="4 6" id="KW-0472">Membrane</keyword>
<feature type="transmembrane region" description="Helical" evidence="6">
    <location>
        <begin position="31"/>
        <end position="54"/>
    </location>
</feature>
<evidence type="ECO:0000256" key="2">
    <source>
        <dbReference type="ARBA" id="ARBA00022692"/>
    </source>
</evidence>
<keyword evidence="9" id="KW-1185">Reference proteome</keyword>
<evidence type="ECO:0000259" key="7">
    <source>
        <dbReference type="Pfam" id="PF05154"/>
    </source>
</evidence>
<organism evidence="8 9">
    <name type="scientific">Lacihabitans soyangensis</name>
    <dbReference type="NCBI Taxonomy" id="869394"/>
    <lineage>
        <taxon>Bacteria</taxon>
        <taxon>Pseudomonadati</taxon>
        <taxon>Bacteroidota</taxon>
        <taxon>Cytophagia</taxon>
        <taxon>Cytophagales</taxon>
        <taxon>Leadbetterellaceae</taxon>
        <taxon>Lacihabitans</taxon>
    </lineage>
</organism>
<dbReference type="EMBL" id="RJUF01000180">
    <property type="protein sequence ID" value="MCP9765115.1"/>
    <property type="molecule type" value="Genomic_DNA"/>
</dbReference>
<dbReference type="RefSeq" id="WP_255038803.1">
    <property type="nucleotide sequence ID" value="NZ_RJUF01000180.1"/>
</dbReference>
<keyword evidence="5" id="KW-0175">Coiled coil</keyword>
<accession>A0AAE3KXJ3</accession>
<dbReference type="AlphaFoldDB" id="A0AAE3KXJ3"/>
<evidence type="ECO:0000256" key="6">
    <source>
        <dbReference type="SAM" id="Phobius"/>
    </source>
</evidence>
<name>A0AAE3KXJ3_9BACT</name>
<feature type="coiled-coil region" evidence="5">
    <location>
        <begin position="83"/>
        <end position="142"/>
    </location>
</feature>
<gene>
    <name evidence="8" type="ORF">EGI31_19450</name>
</gene>